<evidence type="ECO:0000313" key="2">
    <source>
        <dbReference type="Proteomes" id="UP001056120"/>
    </source>
</evidence>
<comment type="caution">
    <text evidence="1">The sequence shown here is derived from an EMBL/GenBank/DDBJ whole genome shotgun (WGS) entry which is preliminary data.</text>
</comment>
<reference evidence="1 2" key="2">
    <citation type="journal article" date="2022" name="Mol. Ecol. Resour.">
        <title>The genomes of chicory, endive, great burdock and yacon provide insights into Asteraceae paleo-polyploidization history and plant inulin production.</title>
        <authorList>
            <person name="Fan W."/>
            <person name="Wang S."/>
            <person name="Wang H."/>
            <person name="Wang A."/>
            <person name="Jiang F."/>
            <person name="Liu H."/>
            <person name="Zhao H."/>
            <person name="Xu D."/>
            <person name="Zhang Y."/>
        </authorList>
    </citation>
    <scope>NUCLEOTIDE SEQUENCE [LARGE SCALE GENOMIC DNA]</scope>
    <source>
        <strain evidence="2">cv. Yunnan</strain>
        <tissue evidence="1">Leaves</tissue>
    </source>
</reference>
<accession>A0ACB9DAX1</accession>
<name>A0ACB9DAX1_9ASTR</name>
<dbReference type="Proteomes" id="UP001056120">
    <property type="component" value="Linkage Group LG20"/>
</dbReference>
<reference evidence="2" key="1">
    <citation type="journal article" date="2022" name="Mol. Ecol. Resour.">
        <title>The genomes of chicory, endive, great burdock and yacon provide insights into Asteraceae palaeo-polyploidization history and plant inulin production.</title>
        <authorList>
            <person name="Fan W."/>
            <person name="Wang S."/>
            <person name="Wang H."/>
            <person name="Wang A."/>
            <person name="Jiang F."/>
            <person name="Liu H."/>
            <person name="Zhao H."/>
            <person name="Xu D."/>
            <person name="Zhang Y."/>
        </authorList>
    </citation>
    <scope>NUCLEOTIDE SEQUENCE [LARGE SCALE GENOMIC DNA]</scope>
    <source>
        <strain evidence="2">cv. Yunnan</strain>
    </source>
</reference>
<organism evidence="1 2">
    <name type="scientific">Smallanthus sonchifolius</name>
    <dbReference type="NCBI Taxonomy" id="185202"/>
    <lineage>
        <taxon>Eukaryota</taxon>
        <taxon>Viridiplantae</taxon>
        <taxon>Streptophyta</taxon>
        <taxon>Embryophyta</taxon>
        <taxon>Tracheophyta</taxon>
        <taxon>Spermatophyta</taxon>
        <taxon>Magnoliopsida</taxon>
        <taxon>eudicotyledons</taxon>
        <taxon>Gunneridae</taxon>
        <taxon>Pentapetalae</taxon>
        <taxon>asterids</taxon>
        <taxon>campanulids</taxon>
        <taxon>Asterales</taxon>
        <taxon>Asteraceae</taxon>
        <taxon>Asteroideae</taxon>
        <taxon>Heliantheae alliance</taxon>
        <taxon>Millerieae</taxon>
        <taxon>Smallanthus</taxon>
    </lineage>
</organism>
<proteinExistence type="predicted"/>
<keyword evidence="2" id="KW-1185">Reference proteome</keyword>
<evidence type="ECO:0000313" key="1">
    <source>
        <dbReference type="EMBL" id="KAI3743620.1"/>
    </source>
</evidence>
<gene>
    <name evidence="1" type="ORF">L1987_61330</name>
</gene>
<dbReference type="EMBL" id="CM042037">
    <property type="protein sequence ID" value="KAI3743620.1"/>
    <property type="molecule type" value="Genomic_DNA"/>
</dbReference>
<sequence length="557" mass="63224">MVVKMKKWSPWQHLPQPPVTGSKKFRVKVERIKLEGFEHGGGGGEKVMGVELRWKGERKHRLAAVGFHRRRQGERWCKERVVRKGEVIVWEEEDDLENICLFSLAASDGDEFGQHNFVPWILTFKLTYGEYIKGKMTKIGKVSLDLAEFSSKTESPVIEKKLPIDLVVAGLTTQATISVLLSFVEIRNSGELASESTQLEGIQVVRTKKKQLSLEEVSLSDSDDSVTFDSDGTSESRPTTSPSSSVVVHPDTDKKTGIFDWKRRRLNFRLAKTKVEDSRPITLHTDDSVASGQEYTNLMHNSFRNTWETREFVSRDGESKLNTQTFFASFDQRSDKAAGPSACTALVTVIAHWLMSNDSTTMPTVQQYDTLIIDGSSEWRTLCENKTHVAEFPDKHFDLETVLRAGIRPLTVSREKSFVGFFSPGKFESLTGVMSFDDMWDREISQNLGVYIVSWNDHFFVLKVDEDGYYIIDTLGERLVEGCEQAYILRFDNGSCLTASGTSQVICKGKECCKEFIKRFLAAIPLKELETEEQKQAVPYYSLHNRLQIEFNFCSTV</sequence>
<protein>
    <submittedName>
        <fullName evidence="1">Uncharacterized protein</fullName>
    </submittedName>
</protein>